<dbReference type="EMBL" id="JAPUFD010000005">
    <property type="protein sequence ID" value="MDI1487588.1"/>
    <property type="molecule type" value="Genomic_DNA"/>
</dbReference>
<evidence type="ECO:0000256" key="1">
    <source>
        <dbReference type="ARBA" id="ARBA00006484"/>
    </source>
</evidence>
<dbReference type="SUPFAM" id="SSF51735">
    <property type="entry name" value="NAD(P)-binding Rossmann-fold domains"/>
    <property type="match status" value="1"/>
</dbReference>
<name>A0AA43QJD4_9LECA</name>
<dbReference type="InterPro" id="IPR036291">
    <property type="entry name" value="NAD(P)-bd_dom_sf"/>
</dbReference>
<dbReference type="Pfam" id="PF00106">
    <property type="entry name" value="adh_short"/>
    <property type="match status" value="1"/>
</dbReference>
<dbReference type="GO" id="GO:0005737">
    <property type="term" value="C:cytoplasm"/>
    <property type="evidence" value="ECO:0007669"/>
    <property type="project" value="TreeGrafter"/>
</dbReference>
<evidence type="ECO:0000313" key="3">
    <source>
        <dbReference type="Proteomes" id="UP001161017"/>
    </source>
</evidence>
<dbReference type="InterPro" id="IPR051468">
    <property type="entry name" value="Fungal_SecMetab_SDRs"/>
</dbReference>
<dbReference type="GO" id="GO:0016491">
    <property type="term" value="F:oxidoreductase activity"/>
    <property type="evidence" value="ECO:0007669"/>
    <property type="project" value="TreeGrafter"/>
</dbReference>
<dbReference type="PANTHER" id="PTHR43544:SF32">
    <property type="entry name" value="CHAIN DEHYDROGENASE, PUTATIVE (AFU_ORTHOLOGUE AFUA_5G01530)-RELATED"/>
    <property type="match status" value="1"/>
</dbReference>
<proteinExistence type="inferred from homology"/>
<evidence type="ECO:0000313" key="2">
    <source>
        <dbReference type="EMBL" id="MDI1487588.1"/>
    </source>
</evidence>
<dbReference type="PRINTS" id="PR00081">
    <property type="entry name" value="GDHRDH"/>
</dbReference>
<dbReference type="AlphaFoldDB" id="A0AA43QJD4"/>
<dbReference type="InterPro" id="IPR002347">
    <property type="entry name" value="SDR_fam"/>
</dbReference>
<organism evidence="2 3">
    <name type="scientific">Ramalina farinacea</name>
    <dbReference type="NCBI Taxonomy" id="258253"/>
    <lineage>
        <taxon>Eukaryota</taxon>
        <taxon>Fungi</taxon>
        <taxon>Dikarya</taxon>
        <taxon>Ascomycota</taxon>
        <taxon>Pezizomycotina</taxon>
        <taxon>Lecanoromycetes</taxon>
        <taxon>OSLEUM clade</taxon>
        <taxon>Lecanoromycetidae</taxon>
        <taxon>Lecanorales</taxon>
        <taxon>Lecanorineae</taxon>
        <taxon>Ramalinaceae</taxon>
        <taxon>Ramalina</taxon>
    </lineage>
</organism>
<comment type="similarity">
    <text evidence="1">Belongs to the short-chain dehydrogenases/reductases (SDR) family.</text>
</comment>
<sequence length="255" mass="27381">MPSRIILITGTNSGVGYAASKVIARKSSAFHVIMAGRSLDKVEAARAEIESSGDIKGSLSTIHLDVLDKISIHNAAAQIAQDFGRLDVLINNAAVGNLDPDLQTRLRINMETNFIGPALVSEAFRPLLEKSENPYAIYVSSGVGSLTRASNPDSSLYKTNSPVTKYGEGYATSKAALNMLALQQAMMNKDSMKIFAMCPGFVVSNLLRWDGDKANSGWGNAGDPMVSGETLLSILEGKRDADLGRFVHKDGVYPW</sequence>
<reference evidence="2" key="1">
    <citation type="journal article" date="2023" name="Genome Biol. Evol.">
        <title>First Whole Genome Sequence and Flow Cytometry Genome Size Data for the Lichen-Forming Fungus Ramalina farinacea (Ascomycota).</title>
        <authorList>
            <person name="Llewellyn T."/>
            <person name="Mian S."/>
            <person name="Hill R."/>
            <person name="Leitch I.J."/>
            <person name="Gaya E."/>
        </authorList>
    </citation>
    <scope>NUCLEOTIDE SEQUENCE</scope>
    <source>
        <strain evidence="2">LIQ254RAFAR</strain>
    </source>
</reference>
<accession>A0AA43QJD4</accession>
<dbReference type="GO" id="GO:0019748">
    <property type="term" value="P:secondary metabolic process"/>
    <property type="evidence" value="ECO:0007669"/>
    <property type="project" value="TreeGrafter"/>
</dbReference>
<comment type="caution">
    <text evidence="2">The sequence shown here is derived from an EMBL/GenBank/DDBJ whole genome shotgun (WGS) entry which is preliminary data.</text>
</comment>
<dbReference type="Proteomes" id="UP001161017">
    <property type="component" value="Unassembled WGS sequence"/>
</dbReference>
<dbReference type="Gene3D" id="3.40.50.720">
    <property type="entry name" value="NAD(P)-binding Rossmann-like Domain"/>
    <property type="match status" value="1"/>
</dbReference>
<protein>
    <submittedName>
        <fullName evidence="2">Uncharacterized protein</fullName>
    </submittedName>
</protein>
<gene>
    <name evidence="2" type="ORF">OHK93_006858</name>
</gene>
<keyword evidence="3" id="KW-1185">Reference proteome</keyword>
<dbReference type="PANTHER" id="PTHR43544">
    <property type="entry name" value="SHORT-CHAIN DEHYDROGENASE/REDUCTASE"/>
    <property type="match status" value="1"/>
</dbReference>